<feature type="transmembrane region" description="Helical" evidence="9">
    <location>
        <begin position="117"/>
        <end position="139"/>
    </location>
</feature>
<dbReference type="Proteomes" id="UP000008793">
    <property type="component" value="Chromosome"/>
</dbReference>
<feature type="transmembrane region" description="Helical" evidence="9">
    <location>
        <begin position="231"/>
        <end position="256"/>
    </location>
</feature>
<keyword evidence="4" id="KW-1003">Cell membrane</keyword>
<evidence type="ECO:0000313" key="11">
    <source>
        <dbReference type="Proteomes" id="UP000008793"/>
    </source>
</evidence>
<dbReference type="Pfam" id="PF02653">
    <property type="entry name" value="BPD_transp_2"/>
    <property type="match status" value="1"/>
</dbReference>
<comment type="subcellular location">
    <subcellularLocation>
        <location evidence="1">Cell inner membrane</location>
        <topology evidence="1">Multi-pass membrane protein</topology>
    </subcellularLocation>
</comment>
<evidence type="ECO:0000256" key="2">
    <source>
        <dbReference type="ARBA" id="ARBA00007942"/>
    </source>
</evidence>
<keyword evidence="3" id="KW-0813">Transport</keyword>
<keyword evidence="5" id="KW-0997">Cell inner membrane</keyword>
<protein>
    <submittedName>
        <fullName evidence="10">ABC transporter, carbohydrate uptake transporter-2 (CUT2) family, permease protein</fullName>
    </submittedName>
</protein>
<evidence type="ECO:0000256" key="9">
    <source>
        <dbReference type="SAM" id="Phobius"/>
    </source>
</evidence>
<keyword evidence="7 9" id="KW-1133">Transmembrane helix</keyword>
<dbReference type="KEGG" id="ebi:EbC_20810"/>
<keyword evidence="6 9" id="KW-0812">Transmembrane</keyword>
<feature type="transmembrane region" description="Helical" evidence="9">
    <location>
        <begin position="262"/>
        <end position="280"/>
    </location>
</feature>
<evidence type="ECO:0000256" key="6">
    <source>
        <dbReference type="ARBA" id="ARBA00022692"/>
    </source>
</evidence>
<evidence type="ECO:0000256" key="4">
    <source>
        <dbReference type="ARBA" id="ARBA00022475"/>
    </source>
</evidence>
<evidence type="ECO:0000256" key="1">
    <source>
        <dbReference type="ARBA" id="ARBA00004429"/>
    </source>
</evidence>
<dbReference type="STRING" id="634500.EbC_20810"/>
<evidence type="ECO:0000256" key="5">
    <source>
        <dbReference type="ARBA" id="ARBA00022519"/>
    </source>
</evidence>
<dbReference type="InterPro" id="IPR001851">
    <property type="entry name" value="ABC_transp_permease"/>
</dbReference>
<organism evidence="11">
    <name type="scientific">Erwinia billingiae (strain Eb661)</name>
    <dbReference type="NCBI Taxonomy" id="634500"/>
    <lineage>
        <taxon>Bacteria</taxon>
        <taxon>Pseudomonadati</taxon>
        <taxon>Pseudomonadota</taxon>
        <taxon>Gammaproteobacteria</taxon>
        <taxon>Enterobacterales</taxon>
        <taxon>Erwiniaceae</taxon>
        <taxon>Erwinia</taxon>
    </lineage>
</organism>
<evidence type="ECO:0000256" key="7">
    <source>
        <dbReference type="ARBA" id="ARBA00022989"/>
    </source>
</evidence>
<dbReference type="eggNOG" id="COG1172">
    <property type="taxonomic scope" value="Bacteria"/>
</dbReference>
<dbReference type="CDD" id="cd06579">
    <property type="entry name" value="TM_PBP1_transp_AraH_like"/>
    <property type="match status" value="1"/>
</dbReference>
<keyword evidence="8 9" id="KW-0472">Membrane</keyword>
<feature type="transmembrane region" description="Helical" evidence="9">
    <location>
        <begin position="187"/>
        <end position="210"/>
    </location>
</feature>
<sequence length="343" mass="34964">MTELSSAASATAVSGRTASARDRKGPLLQLGAFLLIIAVLAVFAFLSPIFLTFGNLGNVLQQTAVTGTLAFGLTLVLSGGGSHSLTGGIDLSVAANMGLSAAVFATQLSQGGSLETALLLALLTGGAVGLVNAIAVVWLKILPLLATLTTMNIALGLEMVVTQNSTVPVSGPLFDALIGAGPLSLPWLAWAFAIVAGLFAVLTHLSPFGLRLQAVGSHPLAARANGLSVTRYLAASYVLCGLAAGLAAFGSVTVLSGSSPGANDNLLMVIAAVLLGVVFSRRLVPTILGTLVSVVFLGLIANGFQLINVSSYWINGVEGVLILLVVSLTAFLRQRHQRSKVLV</sequence>
<feature type="transmembrane region" description="Helical" evidence="9">
    <location>
        <begin position="63"/>
        <end position="81"/>
    </location>
</feature>
<dbReference type="PANTHER" id="PTHR32196:SF21">
    <property type="entry name" value="ABC TRANSPORTER PERMEASE PROTEIN YPHD-RELATED"/>
    <property type="match status" value="1"/>
</dbReference>
<reference evidence="10 11" key="1">
    <citation type="journal article" date="2010" name="BMC Genomics">
        <title>Genome comparison of the epiphytic bacteria Erwinia billingiae and E. tasmaniensis with the pear pathogen E. pyrifoliae.</title>
        <authorList>
            <person name="Kube M."/>
            <person name="Migdoll A.M."/>
            <person name="Gehring I."/>
            <person name="Heitmann K."/>
            <person name="Mayer Y."/>
            <person name="Kuhl H."/>
            <person name="Knaust F."/>
            <person name="Geider K."/>
            <person name="Reinhardt R."/>
        </authorList>
    </citation>
    <scope>NUCLEOTIDE SEQUENCE [LARGE SCALE GENOMIC DNA]</scope>
    <source>
        <strain evidence="10 11">Eb661</strain>
    </source>
</reference>
<dbReference type="EMBL" id="FP236843">
    <property type="protein sequence ID" value="CAX59612.1"/>
    <property type="molecule type" value="Genomic_DNA"/>
</dbReference>
<keyword evidence="11" id="KW-1185">Reference proteome</keyword>
<feature type="transmembrane region" description="Helical" evidence="9">
    <location>
        <begin position="313"/>
        <end position="332"/>
    </location>
</feature>
<evidence type="ECO:0000256" key="8">
    <source>
        <dbReference type="ARBA" id="ARBA00023136"/>
    </source>
</evidence>
<dbReference type="HOGENOM" id="CLU_028880_4_1_6"/>
<dbReference type="RefSeq" id="WP_013202102.1">
    <property type="nucleotide sequence ID" value="NC_014306.1"/>
</dbReference>
<name>D8MS05_ERWBE</name>
<proteinExistence type="inferred from homology"/>
<gene>
    <name evidence="10" type="ordered locus">EbC_20810</name>
</gene>
<comment type="similarity">
    <text evidence="2">Belongs to the binding-protein-dependent transport system permease family. AraH/RbsC subfamily.</text>
</comment>
<dbReference type="GO" id="GO:0022857">
    <property type="term" value="F:transmembrane transporter activity"/>
    <property type="evidence" value="ECO:0007669"/>
    <property type="project" value="InterPro"/>
</dbReference>
<evidence type="ECO:0000256" key="3">
    <source>
        <dbReference type="ARBA" id="ARBA00022448"/>
    </source>
</evidence>
<dbReference type="AlphaFoldDB" id="D8MS05"/>
<feature type="transmembrane region" description="Helical" evidence="9">
    <location>
        <begin position="30"/>
        <end position="51"/>
    </location>
</feature>
<dbReference type="GeneID" id="90512101"/>
<dbReference type="GO" id="GO:0005886">
    <property type="term" value="C:plasma membrane"/>
    <property type="evidence" value="ECO:0007669"/>
    <property type="project" value="UniProtKB-SubCell"/>
</dbReference>
<dbReference type="PANTHER" id="PTHR32196">
    <property type="entry name" value="ABC TRANSPORTER PERMEASE PROTEIN YPHD-RELATED-RELATED"/>
    <property type="match status" value="1"/>
</dbReference>
<feature type="transmembrane region" description="Helical" evidence="9">
    <location>
        <begin position="287"/>
        <end position="307"/>
    </location>
</feature>
<accession>D8MS05</accession>
<evidence type="ECO:0000313" key="10">
    <source>
        <dbReference type="EMBL" id="CAX59612.1"/>
    </source>
</evidence>